<gene>
    <name evidence="2" type="ORF">GH714_036841</name>
</gene>
<comment type="caution">
    <text evidence="2">The sequence shown here is derived from an EMBL/GenBank/DDBJ whole genome shotgun (WGS) entry which is preliminary data.</text>
</comment>
<protein>
    <submittedName>
        <fullName evidence="2">Uncharacterized protein</fullName>
    </submittedName>
</protein>
<keyword evidence="3" id="KW-1185">Reference proteome</keyword>
<accession>A0A6A6MMA0</accession>
<organism evidence="2 3">
    <name type="scientific">Hevea brasiliensis</name>
    <name type="common">Para rubber tree</name>
    <name type="synonym">Siphonia brasiliensis</name>
    <dbReference type="NCBI Taxonomy" id="3981"/>
    <lineage>
        <taxon>Eukaryota</taxon>
        <taxon>Viridiplantae</taxon>
        <taxon>Streptophyta</taxon>
        <taxon>Embryophyta</taxon>
        <taxon>Tracheophyta</taxon>
        <taxon>Spermatophyta</taxon>
        <taxon>Magnoliopsida</taxon>
        <taxon>eudicotyledons</taxon>
        <taxon>Gunneridae</taxon>
        <taxon>Pentapetalae</taxon>
        <taxon>rosids</taxon>
        <taxon>fabids</taxon>
        <taxon>Malpighiales</taxon>
        <taxon>Euphorbiaceae</taxon>
        <taxon>Crotonoideae</taxon>
        <taxon>Micrandreae</taxon>
        <taxon>Hevea</taxon>
    </lineage>
</organism>
<name>A0A6A6MMA0_HEVBR</name>
<evidence type="ECO:0000313" key="2">
    <source>
        <dbReference type="EMBL" id="KAF2314830.1"/>
    </source>
</evidence>
<feature type="region of interest" description="Disordered" evidence="1">
    <location>
        <begin position="93"/>
        <end position="130"/>
    </location>
</feature>
<dbReference type="AlphaFoldDB" id="A0A6A6MMA0"/>
<reference evidence="2 3" key="1">
    <citation type="journal article" date="2020" name="Mol. Plant">
        <title>The Chromosome-Based Rubber Tree Genome Provides New Insights into Spurge Genome Evolution and Rubber Biosynthesis.</title>
        <authorList>
            <person name="Liu J."/>
            <person name="Shi C."/>
            <person name="Shi C.C."/>
            <person name="Li W."/>
            <person name="Zhang Q.J."/>
            <person name="Zhang Y."/>
            <person name="Li K."/>
            <person name="Lu H.F."/>
            <person name="Shi C."/>
            <person name="Zhu S.T."/>
            <person name="Xiao Z.Y."/>
            <person name="Nan H."/>
            <person name="Yue Y."/>
            <person name="Zhu X.G."/>
            <person name="Wu Y."/>
            <person name="Hong X.N."/>
            <person name="Fan G.Y."/>
            <person name="Tong Y."/>
            <person name="Zhang D."/>
            <person name="Mao C.L."/>
            <person name="Liu Y.L."/>
            <person name="Hao S.J."/>
            <person name="Liu W.Q."/>
            <person name="Lv M.Q."/>
            <person name="Zhang H.B."/>
            <person name="Liu Y."/>
            <person name="Hu-Tang G.R."/>
            <person name="Wang J.P."/>
            <person name="Wang J.H."/>
            <person name="Sun Y.H."/>
            <person name="Ni S.B."/>
            <person name="Chen W.B."/>
            <person name="Zhang X.C."/>
            <person name="Jiao Y.N."/>
            <person name="Eichler E.E."/>
            <person name="Li G.H."/>
            <person name="Liu X."/>
            <person name="Gao L.Z."/>
        </authorList>
    </citation>
    <scope>NUCLEOTIDE SEQUENCE [LARGE SCALE GENOMIC DNA]</scope>
    <source>
        <strain evidence="3">cv. GT1</strain>
        <tissue evidence="2">Leaf</tissue>
    </source>
</reference>
<sequence>MTRISIVLQLFLSYLKGKETEGISVIYTLASKNLITVLPFLHLAVTPRFRGGGGCRGHPKPWGFNSVWSLSLYCCNPTPPVVAVTGQTQKVLSNGHSSATRPDGPGKILTRDLTTESPRPDSPPSNRPCPIGSCNWDPLSELQPQLQPFGEVQWLTGGSMMPTRQGLIGFGTVRLSNPGGLATMVAVLGRLVQAGNVSFRLDLNWVLSRVLGL</sequence>
<proteinExistence type="predicted"/>
<dbReference type="Proteomes" id="UP000467840">
    <property type="component" value="Chromosome 15"/>
</dbReference>
<evidence type="ECO:0000313" key="3">
    <source>
        <dbReference type="Proteomes" id="UP000467840"/>
    </source>
</evidence>
<dbReference type="EMBL" id="JAAGAX010000005">
    <property type="protein sequence ID" value="KAF2314830.1"/>
    <property type="molecule type" value="Genomic_DNA"/>
</dbReference>
<evidence type="ECO:0000256" key="1">
    <source>
        <dbReference type="SAM" id="MobiDB-lite"/>
    </source>
</evidence>